<sequence length="172" mass="18369">MGSDSLATASGGYREIPCDGPGAVAEVLLREEFDTVKADRCDTAAAEADLLIHLTREDPQNHGRLLYAEVCLRNLADPHPGAPGAGGGPNIVKGDCLLERKTLGSGSTLEKTVFETPCTDSGSTLQPRYKVIAVVPLSIAKSEKQKECPADTEYRFARKREFTGDLYCAVGV</sequence>
<protein>
    <submittedName>
        <fullName evidence="1">Uncharacterized protein</fullName>
    </submittedName>
</protein>
<dbReference type="AlphaFoldDB" id="A0A5P2CX89"/>
<evidence type="ECO:0000313" key="2">
    <source>
        <dbReference type="Proteomes" id="UP000325211"/>
    </source>
</evidence>
<proteinExistence type="predicted"/>
<gene>
    <name evidence="1" type="ORF">DEJ50_06470</name>
</gene>
<dbReference type="EMBL" id="CP029190">
    <property type="protein sequence ID" value="QES47524.1"/>
    <property type="molecule type" value="Genomic_DNA"/>
</dbReference>
<name>A0A5P2CX89_STRVZ</name>
<dbReference type="Proteomes" id="UP000325211">
    <property type="component" value="Chromosome"/>
</dbReference>
<evidence type="ECO:0000313" key="1">
    <source>
        <dbReference type="EMBL" id="QES47524.1"/>
    </source>
</evidence>
<organism evidence="1 2">
    <name type="scientific">Streptomyces venezuelae</name>
    <dbReference type="NCBI Taxonomy" id="54571"/>
    <lineage>
        <taxon>Bacteria</taxon>
        <taxon>Bacillati</taxon>
        <taxon>Actinomycetota</taxon>
        <taxon>Actinomycetes</taxon>
        <taxon>Kitasatosporales</taxon>
        <taxon>Streptomycetaceae</taxon>
        <taxon>Streptomyces</taxon>
    </lineage>
</organism>
<accession>A0A5P2CX89</accession>
<reference evidence="1 2" key="1">
    <citation type="submission" date="2018-05" db="EMBL/GenBank/DDBJ databases">
        <title>Streptomyces venezuelae.</title>
        <authorList>
            <person name="Kim W."/>
            <person name="Lee N."/>
            <person name="Cho B.-K."/>
        </authorList>
    </citation>
    <scope>NUCLEOTIDE SEQUENCE [LARGE SCALE GENOMIC DNA]</scope>
    <source>
        <strain evidence="1 2">ATCC 21782</strain>
    </source>
</reference>